<dbReference type="InterPro" id="IPR005625">
    <property type="entry name" value="PepSY-ass_TM"/>
</dbReference>
<feature type="transmembrane region" description="Helical" evidence="1">
    <location>
        <begin position="137"/>
        <end position="158"/>
    </location>
</feature>
<dbReference type="PANTHER" id="PTHR34219:SF3">
    <property type="entry name" value="BLL7967 PROTEIN"/>
    <property type="match status" value="1"/>
</dbReference>
<dbReference type="PANTHER" id="PTHR34219">
    <property type="entry name" value="IRON-REGULATED INNER MEMBRANE PROTEIN-RELATED"/>
    <property type="match status" value="1"/>
</dbReference>
<sequence length="314" mass="34594">MRRAIVKLHRWVGIILLIYVALISLTGSVLVYRPELYRLFEPQPLVVSPGPRLLSDEEILQSAGRAFPAETAIKVWRGRQPNHAVEVDLESEGQIRNYLFDPYSGHPLGPTLPLGFRVTSALLKFHTELVGGETGRLANGALALSFVFLALSGALVWRPRRGRDAVRTPVLRRPGGLRYLHMTAGIWAAALVFTWGLTGLHLVFPGVMESLVDFFEPFDEANPVERTGDKVAYWLAYLHFGRFGGRIPGCGPGPCGESLKVFWSFAALVPVFLAGSGLLLWWRGRRARLRVKSGARQAADRREGLPLAGGGPRG</sequence>
<keyword evidence="1" id="KW-0472">Membrane</keyword>
<dbReference type="Proteomes" id="UP000811255">
    <property type="component" value="Unassembled WGS sequence"/>
</dbReference>
<keyword evidence="1" id="KW-0812">Transmembrane</keyword>
<evidence type="ECO:0000256" key="1">
    <source>
        <dbReference type="SAM" id="Phobius"/>
    </source>
</evidence>
<feature type="transmembrane region" description="Helical" evidence="1">
    <location>
        <begin position="179"/>
        <end position="204"/>
    </location>
</feature>
<evidence type="ECO:0000313" key="3">
    <source>
        <dbReference type="Proteomes" id="UP000811255"/>
    </source>
</evidence>
<reference evidence="2 3" key="1">
    <citation type="submission" date="2021-05" db="EMBL/GenBank/DDBJ databases">
        <title>Croceibacterium sp. LX-88 genome sequence.</title>
        <authorList>
            <person name="Luo X."/>
        </authorList>
    </citation>
    <scope>NUCLEOTIDE SEQUENCE [LARGE SCALE GENOMIC DNA]</scope>
    <source>
        <strain evidence="2 3">LX-88</strain>
    </source>
</reference>
<organism evidence="2 3">
    <name type="scientific">Croceibacterium selenioxidans</name>
    <dbReference type="NCBI Taxonomy" id="2838833"/>
    <lineage>
        <taxon>Bacteria</taxon>
        <taxon>Pseudomonadati</taxon>
        <taxon>Pseudomonadota</taxon>
        <taxon>Alphaproteobacteria</taxon>
        <taxon>Sphingomonadales</taxon>
        <taxon>Erythrobacteraceae</taxon>
        <taxon>Croceibacterium</taxon>
    </lineage>
</organism>
<keyword evidence="1" id="KW-1133">Transmembrane helix</keyword>
<keyword evidence="3" id="KW-1185">Reference proteome</keyword>
<comment type="caution">
    <text evidence="2">The sequence shown here is derived from an EMBL/GenBank/DDBJ whole genome shotgun (WGS) entry which is preliminary data.</text>
</comment>
<dbReference type="RefSeq" id="WP_214536141.1">
    <property type="nucleotide sequence ID" value="NZ_JAHFVK010000002.1"/>
</dbReference>
<dbReference type="Pfam" id="PF03929">
    <property type="entry name" value="PepSY_TM"/>
    <property type="match status" value="1"/>
</dbReference>
<dbReference type="EMBL" id="JAHFVK010000002">
    <property type="protein sequence ID" value="MBT2134498.1"/>
    <property type="molecule type" value="Genomic_DNA"/>
</dbReference>
<proteinExistence type="predicted"/>
<gene>
    <name evidence="2" type="ORF">KK137_09150</name>
</gene>
<evidence type="ECO:0000313" key="2">
    <source>
        <dbReference type="EMBL" id="MBT2134498.1"/>
    </source>
</evidence>
<feature type="transmembrane region" description="Helical" evidence="1">
    <location>
        <begin position="261"/>
        <end position="282"/>
    </location>
</feature>
<protein>
    <submittedName>
        <fullName evidence="2">PepSY domain-containing protein</fullName>
    </submittedName>
</protein>
<name>A0ABS5W411_9SPHN</name>
<accession>A0ABS5W411</accession>
<feature type="transmembrane region" description="Helical" evidence="1">
    <location>
        <begin position="12"/>
        <end position="32"/>
    </location>
</feature>